<sequence>MKSVLLQLLLVVAIVIVGVSQAQTPNSEAVITASPTVLSTTGDFVELKWTGMTSPTPYDIIAIYYPPESNPLTPIGFLMMSNATSWKQGYGSVSVPLVNVRSEYVFRVWTPGNSTGSMKIKGLNFTTVATSNQVTFENLNEPSKAYLSLTNITSEMRLMFVSGTNDTPVAYYGTDPSNLDHVAYGTTVTYSITQMCAAPANDTDYFRDPGYIHDIVMAGLNPASQYFYQFGSKGSGMSANTYNFMSAPELGTEAFIVAFGDLGLQTQFIGNLETQPPSIKTVANIYTTVTTPPAQSSFFKKIGKEISEDSNIPPPWNIHHIGDISYARGKAFVWDYYHDMIEEVASMSSWQVTIGNHEYDYVGQPFAPSWSNYGSDSGGECGVPYSVRYHMQGAEGTPQRNLWYSYNYGTVHFVIMSAEHDFLVGSDQYNWIVQDLESVNRTLTPWVIFTGHRPIYGSSWEGSEVGMYKNLQETYEPLLLQYDVNLCLTGHVHTYERMCGMYNLTCAPTDNDAPVHIVIGMAGNTYQTTWDGSDIKDGSGHEDQPPYSIFRASAQYGYTRLYANMTDLYFEFVGNNRNQVHDSLWLHSKYA</sequence>
<dbReference type="Gene3D" id="2.60.40.380">
    <property type="entry name" value="Purple acid phosphatase-like, N-terminal"/>
    <property type="match status" value="1"/>
</dbReference>
<dbReference type="EC" id="3.1.3.2" evidence="6"/>
<comment type="subunit">
    <text evidence="2">Homodimer.</text>
</comment>
<dbReference type="EMBL" id="GL883008">
    <property type="protein sequence ID" value="EGG23403.1"/>
    <property type="molecule type" value="Genomic_DNA"/>
</dbReference>
<feature type="domain" description="Calcineurin-like phosphoesterase" evidence="7">
    <location>
        <begin position="320"/>
        <end position="495"/>
    </location>
</feature>
<keyword evidence="11" id="KW-1185">Reference proteome</keyword>
<evidence type="ECO:0000259" key="9">
    <source>
        <dbReference type="Pfam" id="PF16656"/>
    </source>
</evidence>
<dbReference type="InterPro" id="IPR025733">
    <property type="entry name" value="PAPs_C"/>
</dbReference>
<evidence type="ECO:0000259" key="7">
    <source>
        <dbReference type="Pfam" id="PF00149"/>
    </source>
</evidence>
<keyword evidence="3" id="KW-0964">Secreted</keyword>
<comment type="catalytic activity">
    <reaction evidence="6">
        <text>a phosphate monoester + H2O = an alcohol + phosphate</text>
        <dbReference type="Rhea" id="RHEA:15017"/>
        <dbReference type="ChEBI" id="CHEBI:15377"/>
        <dbReference type="ChEBI" id="CHEBI:30879"/>
        <dbReference type="ChEBI" id="CHEBI:43474"/>
        <dbReference type="ChEBI" id="CHEBI:67140"/>
        <dbReference type="EC" id="3.1.3.2"/>
    </reaction>
</comment>
<dbReference type="OrthoDB" id="45007at2759"/>
<dbReference type="SUPFAM" id="SSF56300">
    <property type="entry name" value="Metallo-dependent phosphatases"/>
    <property type="match status" value="1"/>
</dbReference>
<dbReference type="InterPro" id="IPR041792">
    <property type="entry name" value="MPP_PAP"/>
</dbReference>
<dbReference type="PANTHER" id="PTHR45778">
    <property type="entry name" value="PURPLE ACID PHOSPHATASE-RELATED"/>
    <property type="match status" value="1"/>
</dbReference>
<proteinExistence type="inferred from homology"/>
<feature type="chain" id="PRO_5005129532" description="Purple acid phosphatase" evidence="6">
    <location>
        <begin position="23"/>
        <end position="591"/>
    </location>
</feature>
<evidence type="ECO:0000256" key="2">
    <source>
        <dbReference type="ARBA" id="ARBA00011738"/>
    </source>
</evidence>
<evidence type="ECO:0000256" key="6">
    <source>
        <dbReference type="RuleBase" id="RU361203"/>
    </source>
</evidence>
<dbReference type="Pfam" id="PF16656">
    <property type="entry name" value="Pur_ac_phosph_N"/>
    <property type="match status" value="1"/>
</dbReference>
<name>F4PLI1_CACFS</name>
<evidence type="ECO:0000256" key="4">
    <source>
        <dbReference type="ARBA" id="ARBA00022729"/>
    </source>
</evidence>
<comment type="subcellular location">
    <subcellularLocation>
        <location evidence="1">Secreted</location>
    </subcellularLocation>
</comment>
<feature type="domain" description="Purple acid phosphatase C-terminal" evidence="8">
    <location>
        <begin position="513"/>
        <end position="583"/>
    </location>
</feature>
<dbReference type="InterPro" id="IPR015914">
    <property type="entry name" value="PAPs_N"/>
</dbReference>
<gene>
    <name evidence="10" type="ORF">DFA_05535</name>
</gene>
<comment type="similarity">
    <text evidence="6">Belongs to the metallophosphoesterase superfamily. Purple acid phosphatase family.</text>
</comment>
<dbReference type="Pfam" id="PF14008">
    <property type="entry name" value="Metallophos_C"/>
    <property type="match status" value="1"/>
</dbReference>
<dbReference type="InterPro" id="IPR008963">
    <property type="entry name" value="Purple_acid_Pase-like_N"/>
</dbReference>
<keyword evidence="6" id="KW-0378">Hydrolase</keyword>
<reference evidence="11" key="1">
    <citation type="journal article" date="2011" name="Genome Res.">
        <title>Phylogeny-wide analysis of social amoeba genomes highlights ancient origins for complex intercellular communication.</title>
        <authorList>
            <person name="Heidel A.J."/>
            <person name="Lawal H.M."/>
            <person name="Felder M."/>
            <person name="Schilde C."/>
            <person name="Helps N.R."/>
            <person name="Tunggal B."/>
            <person name="Rivero F."/>
            <person name="John U."/>
            <person name="Schleicher M."/>
            <person name="Eichinger L."/>
            <person name="Platzer M."/>
            <person name="Noegel A.A."/>
            <person name="Schaap P."/>
            <person name="Gloeckner G."/>
        </authorList>
    </citation>
    <scope>NUCLEOTIDE SEQUENCE [LARGE SCALE GENOMIC DNA]</scope>
    <source>
        <strain evidence="11">SH3</strain>
    </source>
</reference>
<evidence type="ECO:0000259" key="8">
    <source>
        <dbReference type="Pfam" id="PF14008"/>
    </source>
</evidence>
<feature type="signal peptide" evidence="6">
    <location>
        <begin position="1"/>
        <end position="22"/>
    </location>
</feature>
<keyword evidence="5" id="KW-0325">Glycoprotein</keyword>
<accession>F4PLI1</accession>
<dbReference type="GO" id="GO:0003993">
    <property type="term" value="F:acid phosphatase activity"/>
    <property type="evidence" value="ECO:0007669"/>
    <property type="project" value="UniProtKB-EC"/>
</dbReference>
<dbReference type="GO" id="GO:0005576">
    <property type="term" value="C:extracellular region"/>
    <property type="evidence" value="ECO:0007669"/>
    <property type="project" value="UniProtKB-SubCell"/>
</dbReference>
<dbReference type="PANTHER" id="PTHR45778:SF7">
    <property type="entry name" value="PURPLE ACID PHOSPHATASE"/>
    <property type="match status" value="1"/>
</dbReference>
<evidence type="ECO:0000256" key="1">
    <source>
        <dbReference type="ARBA" id="ARBA00004613"/>
    </source>
</evidence>
<dbReference type="Gene3D" id="3.60.21.10">
    <property type="match status" value="1"/>
</dbReference>
<feature type="domain" description="Purple acid phosphatase N-terminal" evidence="9">
    <location>
        <begin position="142"/>
        <end position="244"/>
    </location>
</feature>
<evidence type="ECO:0000256" key="5">
    <source>
        <dbReference type="ARBA" id="ARBA00023180"/>
    </source>
</evidence>
<keyword evidence="4 6" id="KW-0732">Signal</keyword>
<organism evidence="10 11">
    <name type="scientific">Cavenderia fasciculata</name>
    <name type="common">Slime mold</name>
    <name type="synonym">Dictyostelium fasciculatum</name>
    <dbReference type="NCBI Taxonomy" id="261658"/>
    <lineage>
        <taxon>Eukaryota</taxon>
        <taxon>Amoebozoa</taxon>
        <taxon>Evosea</taxon>
        <taxon>Eumycetozoa</taxon>
        <taxon>Dictyostelia</taxon>
        <taxon>Acytosteliales</taxon>
        <taxon>Cavenderiaceae</taxon>
        <taxon>Cavenderia</taxon>
    </lineage>
</organism>
<dbReference type="InterPro" id="IPR004843">
    <property type="entry name" value="Calcineurin-like_PHP"/>
</dbReference>
<dbReference type="SUPFAM" id="SSF49363">
    <property type="entry name" value="Purple acid phosphatase, N-terminal domain"/>
    <property type="match status" value="1"/>
</dbReference>
<dbReference type="GeneID" id="14875736"/>
<dbReference type="RefSeq" id="XP_004361254.1">
    <property type="nucleotide sequence ID" value="XM_004361197.1"/>
</dbReference>
<dbReference type="Pfam" id="PF00149">
    <property type="entry name" value="Metallophos"/>
    <property type="match status" value="1"/>
</dbReference>
<dbReference type="GO" id="GO:0046872">
    <property type="term" value="F:metal ion binding"/>
    <property type="evidence" value="ECO:0007669"/>
    <property type="project" value="InterPro"/>
</dbReference>
<dbReference type="InterPro" id="IPR029052">
    <property type="entry name" value="Metallo-depent_PP-like"/>
</dbReference>
<dbReference type="CDD" id="cd00839">
    <property type="entry name" value="MPP_PAPs"/>
    <property type="match status" value="1"/>
</dbReference>
<dbReference type="KEGG" id="dfa:DFA_05535"/>
<evidence type="ECO:0000256" key="3">
    <source>
        <dbReference type="ARBA" id="ARBA00022525"/>
    </source>
</evidence>
<dbReference type="Proteomes" id="UP000007797">
    <property type="component" value="Unassembled WGS sequence"/>
</dbReference>
<dbReference type="OMA" id="NWMEMDL"/>
<protein>
    <recommendedName>
        <fullName evidence="6">Purple acid phosphatase</fullName>
        <ecNumber evidence="6">3.1.3.2</ecNumber>
    </recommendedName>
</protein>
<evidence type="ECO:0000313" key="10">
    <source>
        <dbReference type="EMBL" id="EGG23403.1"/>
    </source>
</evidence>
<dbReference type="AlphaFoldDB" id="F4PLI1"/>
<evidence type="ECO:0000313" key="11">
    <source>
        <dbReference type="Proteomes" id="UP000007797"/>
    </source>
</evidence>